<feature type="region of interest" description="Disordered" evidence="1">
    <location>
        <begin position="1106"/>
        <end position="1129"/>
    </location>
</feature>
<dbReference type="Proteomes" id="UP000887565">
    <property type="component" value="Unplaced"/>
</dbReference>
<sequence>MESAVVGYDSEKKLWELWTMDDEERAELPLDSRGNETFPIGVALDLVATEKDQLPLLLVLSNDGLLCPFQINYKGPHSKEPVCKPREKNVVLSDVKISHAFAARSSDFFGTAMKISQNSACAVEEPTMASTLQPPTSRADSVSTKDTIVPTAQVADIDRKKTVEFSQQSPDVLKYDTTAEPQKVADTKEAKLNVLRGEIMKIISQFENGTEQLKASLSQPLEKKANMEVDLQKISQSIQNTDVNIKKNKEITEHLDIASVELHRQMINEKSSLDMCQSSFQKRSSVQEQILLKERPLTSQQEKFLNDINKRIECTDQALNDLSEKFSALLSSILEEKFEKRKPNGNDLIYRTLTNMQSIIVVQKGKINELKNSSKFLRKPNPNPQQSNITSGRLSTVESSKSLYRESKPIIIARDTPLKRFLMTRNRVPVRMTAPTSQTLNASKSLEILAALKKMDEERAEMALMAKTKKISIAEKVFEPEMKKPEFEPVPLKPEKIETIRKPAQIKSPALPSNDTAVPVLKMEQTAPKVAEVLKIATPINTYASLSPVQQQKAVSSQISNSVAPISALNSTALNIKSTNTMPTIFNLTSNLNIFKPSATTAFTAKSLTSPALTVNSTPSIFEQKVLTDSTKKFDVNDTKKEVRDQPAVAEAAVTQENRVETISDQSSTIFKEKSVAHVSKIAENIGEITHKLTSTELESAPSVSVIPARETTPQIIDITNQETPTSNAEERNSLRTLSTLIESLNKEDEKQEIITKEEIPKASDAITPIVELSKQTELPPARPADQSVATLNESKVIAATVSMVTTVTSIESTLTSTTTVKPTVSTCSTVAVSPPQQPLIQKVDNNVKLDEGDMEAENVKQDTTNTVDFSFNICKPSDDGGGFFGGLGGTPKPESANKNVFGTVRLGHSATPTTSATPSIFGSPCAQAKSSPFGSASATTTTCSAFGSLSPFGKPAGSPFSSSSGGTVAQQGFGNLGSSPVAAVASSGFGSPATFGGSPIFGSKSIFGSGGNSSSLPASGSIFGGGGGAKFGSSAVFGGSPSSATQPTAMGAGSTATSQTIFGGGGGGFAAFANTNAPTFGSLANAPAGSGSQMFGGGGSIFGGAASNLSQSQKPPTVAAPSFSQWRG</sequence>
<feature type="compositionally biased region" description="Polar residues" evidence="1">
    <location>
        <begin position="384"/>
        <end position="398"/>
    </location>
</feature>
<evidence type="ECO:0000313" key="3">
    <source>
        <dbReference type="WBParaSite" id="nRc.2.0.1.t39633-RA"/>
    </source>
</evidence>
<reference evidence="3" key="1">
    <citation type="submission" date="2022-11" db="UniProtKB">
        <authorList>
            <consortium name="WormBaseParasite"/>
        </authorList>
    </citation>
    <scope>IDENTIFICATION</scope>
</reference>
<dbReference type="OMA" id="PEMNDNI"/>
<organism evidence="2 3">
    <name type="scientific">Romanomermis culicivorax</name>
    <name type="common">Nematode worm</name>
    <dbReference type="NCBI Taxonomy" id="13658"/>
    <lineage>
        <taxon>Eukaryota</taxon>
        <taxon>Metazoa</taxon>
        <taxon>Ecdysozoa</taxon>
        <taxon>Nematoda</taxon>
        <taxon>Enoplea</taxon>
        <taxon>Dorylaimia</taxon>
        <taxon>Mermithida</taxon>
        <taxon>Mermithoidea</taxon>
        <taxon>Mermithidae</taxon>
        <taxon>Romanomermis</taxon>
    </lineage>
</organism>
<protein>
    <submittedName>
        <fullName evidence="3">Nuclear pore complex protein Nup214</fullName>
    </submittedName>
</protein>
<name>A0A915KPH7_ROMCU</name>
<proteinExistence type="predicted"/>
<accession>A0A915KPH7</accession>
<evidence type="ECO:0000313" key="2">
    <source>
        <dbReference type="Proteomes" id="UP000887565"/>
    </source>
</evidence>
<keyword evidence="2" id="KW-1185">Reference proteome</keyword>
<evidence type="ECO:0000256" key="1">
    <source>
        <dbReference type="SAM" id="MobiDB-lite"/>
    </source>
</evidence>
<dbReference type="AlphaFoldDB" id="A0A915KPH7"/>
<dbReference type="WBParaSite" id="nRc.2.0.1.t39633-RA">
    <property type="protein sequence ID" value="nRc.2.0.1.t39633-RA"/>
    <property type="gene ID" value="nRc.2.0.1.g39633"/>
</dbReference>
<feature type="region of interest" description="Disordered" evidence="1">
    <location>
        <begin position="373"/>
        <end position="398"/>
    </location>
</feature>